<evidence type="ECO:0000256" key="2">
    <source>
        <dbReference type="ARBA" id="ARBA00010596"/>
    </source>
</evidence>
<keyword evidence="5 6" id="KW-0472">Membrane</keyword>
<evidence type="ECO:0000313" key="8">
    <source>
        <dbReference type="EMBL" id="JAV77999.1"/>
    </source>
</evidence>
<organism evidence="8">
    <name type="scientific">Photinus pyralis</name>
    <name type="common">Common eastern firefly</name>
    <name type="synonym">Lampyris pyralis</name>
    <dbReference type="NCBI Taxonomy" id="7054"/>
    <lineage>
        <taxon>Eukaryota</taxon>
        <taxon>Metazoa</taxon>
        <taxon>Ecdysozoa</taxon>
        <taxon>Arthropoda</taxon>
        <taxon>Hexapoda</taxon>
        <taxon>Insecta</taxon>
        <taxon>Pterygota</taxon>
        <taxon>Neoptera</taxon>
        <taxon>Endopterygota</taxon>
        <taxon>Coleoptera</taxon>
        <taxon>Polyphaga</taxon>
        <taxon>Elateriformia</taxon>
        <taxon>Elateroidea</taxon>
        <taxon>Lampyridae</taxon>
        <taxon>Lampyrinae</taxon>
        <taxon>Photinus</taxon>
    </lineage>
</organism>
<evidence type="ECO:0000256" key="4">
    <source>
        <dbReference type="ARBA" id="ARBA00022989"/>
    </source>
</evidence>
<feature type="domain" description="Yip1" evidence="7">
    <location>
        <begin position="110"/>
        <end position="271"/>
    </location>
</feature>
<proteinExistence type="inferred from homology"/>
<name>A0A1Y1LWU4_PHOPY</name>
<dbReference type="AlphaFoldDB" id="A0A1Y1LWU4"/>
<evidence type="ECO:0000256" key="6">
    <source>
        <dbReference type="RuleBase" id="RU361264"/>
    </source>
</evidence>
<keyword evidence="3 6" id="KW-0812">Transmembrane</keyword>
<comment type="similarity">
    <text evidence="2 6">Belongs to the YIP1 family.</text>
</comment>
<dbReference type="GO" id="GO:0031267">
    <property type="term" value="F:small GTPase binding"/>
    <property type="evidence" value="ECO:0007669"/>
    <property type="project" value="InterPro"/>
</dbReference>
<dbReference type="PANTHER" id="PTHR12822">
    <property type="entry name" value="PROTEIN YIPF"/>
    <property type="match status" value="1"/>
</dbReference>
<dbReference type="OrthoDB" id="10256463at2759"/>
<dbReference type="InterPro" id="IPR039765">
    <property type="entry name" value="Yip5/YIPF1/YIPF2"/>
</dbReference>
<dbReference type="EMBL" id="GEZM01044978">
    <property type="protein sequence ID" value="JAV77999.1"/>
    <property type="molecule type" value="Transcribed_RNA"/>
</dbReference>
<keyword evidence="4 6" id="KW-1133">Transmembrane helix</keyword>
<comment type="subcellular location">
    <subcellularLocation>
        <location evidence="6">Golgi apparatus membrane</location>
        <topology evidence="6">Multi-pass membrane protein</topology>
    </subcellularLocation>
    <subcellularLocation>
        <location evidence="1">Membrane</location>
        <topology evidence="1">Multi-pass membrane protein</topology>
    </subcellularLocation>
</comment>
<dbReference type="RefSeq" id="XP_031340617.1">
    <property type="nucleotide sequence ID" value="XM_031484757.1"/>
</dbReference>
<feature type="transmembrane region" description="Helical" evidence="6">
    <location>
        <begin position="199"/>
        <end position="223"/>
    </location>
</feature>
<reference evidence="8" key="1">
    <citation type="journal article" date="2016" name="Sci. Rep.">
        <title>Molecular characterization of firefly nuptial gifts: a multi-omics approach sheds light on postcopulatory sexual selection.</title>
        <authorList>
            <person name="Al-Wathiqui N."/>
            <person name="Fallon T.R."/>
            <person name="South A."/>
            <person name="Weng J.K."/>
            <person name="Lewis S.M."/>
        </authorList>
    </citation>
    <scope>NUCLEOTIDE SEQUENCE</scope>
</reference>
<evidence type="ECO:0000256" key="3">
    <source>
        <dbReference type="ARBA" id="ARBA00022692"/>
    </source>
</evidence>
<dbReference type="GO" id="GO:0000139">
    <property type="term" value="C:Golgi membrane"/>
    <property type="evidence" value="ECO:0007669"/>
    <property type="project" value="UniProtKB-SubCell"/>
</dbReference>
<feature type="transmembrane region" description="Helical" evidence="6">
    <location>
        <begin position="257"/>
        <end position="278"/>
    </location>
</feature>
<dbReference type="InterPro" id="IPR006977">
    <property type="entry name" value="Yip1_dom"/>
</dbReference>
<dbReference type="GeneID" id="116168778"/>
<evidence type="ECO:0000256" key="5">
    <source>
        <dbReference type="ARBA" id="ARBA00023136"/>
    </source>
</evidence>
<dbReference type="Pfam" id="PF04893">
    <property type="entry name" value="Yip1"/>
    <property type="match status" value="1"/>
</dbReference>
<protein>
    <recommendedName>
        <fullName evidence="6">Protein YIPF</fullName>
    </recommendedName>
</protein>
<evidence type="ECO:0000259" key="7">
    <source>
        <dbReference type="Pfam" id="PF04893"/>
    </source>
</evidence>
<dbReference type="GO" id="GO:0016192">
    <property type="term" value="P:vesicle-mediated transport"/>
    <property type="evidence" value="ECO:0007669"/>
    <property type="project" value="InterPro"/>
</dbReference>
<feature type="transmembrane region" description="Helical" evidence="6">
    <location>
        <begin position="229"/>
        <end position="250"/>
    </location>
</feature>
<feature type="transmembrane region" description="Helical" evidence="6">
    <location>
        <begin position="116"/>
        <end position="136"/>
    </location>
</feature>
<evidence type="ECO:0000256" key="1">
    <source>
        <dbReference type="ARBA" id="ARBA00004141"/>
    </source>
</evidence>
<dbReference type="KEGG" id="ppyr:116168778"/>
<accession>A0A1Y1LWU4</accession>
<feature type="transmembrane region" description="Helical" evidence="6">
    <location>
        <begin position="156"/>
        <end position="178"/>
    </location>
</feature>
<dbReference type="PANTHER" id="PTHR12822:SF2">
    <property type="entry name" value="PROTEIN YIPF"/>
    <property type="match status" value="1"/>
</dbReference>
<sequence length="318" mass="36131">MTGMQEVPTDELLSFQDFPEMPNPSTYQNVTTASIQITDDIPEKESSRSLEALQRKEDTISLEGGRDGTSKAFWTLNYYQQFFDVDTSEVVERLWSSVIPKGNKLMSNQIKLKPDLYGPFWISMTLIFTIAISGNVASYLQHANEQYHWKYNFHLVSYASTAIVIYVSIIPLVLWGLLKWTIESSELEQLVEETISTPLELACVYGYSLFIYIPVSILCSIQIMWLQWILVLIATVLSGAVLVFTLYPALQLSKRKFILMAYIVCCHLLLAIGFKVFFFHMPDSTFSAVTHPPLIPVHQAVSQHPNVTIDKDIKGVKL</sequence>